<gene>
    <name evidence="1" type="ORF">EYC84_005418</name>
</gene>
<name>A0A5M9K4V9_MONFR</name>
<comment type="caution">
    <text evidence="1">The sequence shown here is derived from an EMBL/GenBank/DDBJ whole genome shotgun (WGS) entry which is preliminary data.</text>
</comment>
<proteinExistence type="predicted"/>
<protein>
    <submittedName>
        <fullName evidence="1">Uncharacterized protein</fullName>
    </submittedName>
</protein>
<keyword evidence="2" id="KW-1185">Reference proteome</keyword>
<organism evidence="1 2">
    <name type="scientific">Monilinia fructicola</name>
    <name type="common">Brown rot fungus</name>
    <name type="synonym">Ciboria fructicola</name>
    <dbReference type="NCBI Taxonomy" id="38448"/>
    <lineage>
        <taxon>Eukaryota</taxon>
        <taxon>Fungi</taxon>
        <taxon>Dikarya</taxon>
        <taxon>Ascomycota</taxon>
        <taxon>Pezizomycotina</taxon>
        <taxon>Leotiomycetes</taxon>
        <taxon>Helotiales</taxon>
        <taxon>Sclerotiniaceae</taxon>
        <taxon>Monilinia</taxon>
    </lineage>
</organism>
<evidence type="ECO:0000313" key="2">
    <source>
        <dbReference type="Proteomes" id="UP000322873"/>
    </source>
</evidence>
<sequence length="88" mass="9809">MVFLPEIKRARCLGMQMSQLAASERGILPALCLFTVGWLADGHGKIDPYTNQNRALLVFIYIMKGCLQFHSLLKSPNSDQMSDSTSMT</sequence>
<evidence type="ECO:0000313" key="1">
    <source>
        <dbReference type="EMBL" id="KAA8573865.1"/>
    </source>
</evidence>
<dbReference type="EMBL" id="VICG01000003">
    <property type="protein sequence ID" value="KAA8573865.1"/>
    <property type="molecule type" value="Genomic_DNA"/>
</dbReference>
<dbReference type="Proteomes" id="UP000322873">
    <property type="component" value="Unassembled WGS sequence"/>
</dbReference>
<accession>A0A5M9K4V9</accession>
<dbReference type="AlphaFoldDB" id="A0A5M9K4V9"/>
<reference evidence="1 2" key="1">
    <citation type="submission" date="2019-06" db="EMBL/GenBank/DDBJ databases">
        <title>Genome Sequence of the Brown Rot Fungal Pathogen Monilinia fructicola.</title>
        <authorList>
            <person name="De Miccolis Angelini R.M."/>
            <person name="Landi L."/>
            <person name="Abate D."/>
            <person name="Pollastro S."/>
            <person name="Romanazzi G."/>
            <person name="Faretra F."/>
        </authorList>
    </citation>
    <scope>NUCLEOTIDE SEQUENCE [LARGE SCALE GENOMIC DNA]</scope>
    <source>
        <strain evidence="1 2">Mfrc123</strain>
    </source>
</reference>